<evidence type="ECO:0000313" key="6">
    <source>
        <dbReference type="EMBL" id="SQB39577.1"/>
    </source>
</evidence>
<evidence type="ECO:0000256" key="3">
    <source>
        <dbReference type="ARBA" id="ARBA00032460"/>
    </source>
</evidence>
<dbReference type="PANTHER" id="PTHR46036:SF5">
    <property type="entry name" value="LACTOYLGLUTATHIONE LYASE"/>
    <property type="match status" value="1"/>
</dbReference>
<dbReference type="PROSITE" id="PS51819">
    <property type="entry name" value="VOC"/>
    <property type="match status" value="1"/>
</dbReference>
<dbReference type="InterPro" id="IPR004360">
    <property type="entry name" value="Glyas_Fos-R_dOase_dom"/>
</dbReference>
<evidence type="ECO:0000313" key="7">
    <source>
        <dbReference type="Proteomes" id="UP000251584"/>
    </source>
</evidence>
<dbReference type="PANTHER" id="PTHR46036">
    <property type="entry name" value="LACTOYLGLUTATHIONE LYASE"/>
    <property type="match status" value="1"/>
</dbReference>
<evidence type="ECO:0000256" key="4">
    <source>
        <dbReference type="ARBA" id="ARBA00033298"/>
    </source>
</evidence>
<dbReference type="Gene3D" id="3.10.180.10">
    <property type="entry name" value="2,3-Dihydroxybiphenyl 1,2-Dioxygenase, domain 1"/>
    <property type="match status" value="1"/>
</dbReference>
<proteinExistence type="predicted"/>
<name>A0A2X2WJ49_CITKO</name>
<dbReference type="InterPro" id="IPR037523">
    <property type="entry name" value="VOC_core"/>
</dbReference>
<sequence>MLGDLQRSIEFYTNVLGMKLLRTSENPEYKYSLAFVGYGPESEEAVIELTYNWGR</sequence>
<feature type="domain" description="VOC" evidence="5">
    <location>
        <begin position="1"/>
        <end position="55"/>
    </location>
</feature>
<evidence type="ECO:0000256" key="2">
    <source>
        <dbReference type="ARBA" id="ARBA00030892"/>
    </source>
</evidence>
<protein>
    <recommendedName>
        <fullName evidence="2">Aldoketomutase</fullName>
    </recommendedName>
    <alternativeName>
        <fullName evidence="1">Ketone-aldehyde mutase</fullName>
    </alternativeName>
    <alternativeName>
        <fullName evidence="3">Methylglyoxalase</fullName>
    </alternativeName>
    <alternativeName>
        <fullName evidence="4">S-D-lactoylglutathione methylglyoxal lyase</fullName>
    </alternativeName>
</protein>
<evidence type="ECO:0000256" key="1">
    <source>
        <dbReference type="ARBA" id="ARBA00030291"/>
    </source>
</evidence>
<dbReference type="Pfam" id="PF00903">
    <property type="entry name" value="Glyoxalase"/>
    <property type="match status" value="1"/>
</dbReference>
<dbReference type="AlphaFoldDB" id="A0A2X2WJ49"/>
<accession>A0A2X2WJ49</accession>
<dbReference type="EMBL" id="UAVY01000008">
    <property type="protein sequence ID" value="SQB39577.1"/>
    <property type="molecule type" value="Genomic_DNA"/>
</dbReference>
<dbReference type="GO" id="GO:0005737">
    <property type="term" value="C:cytoplasm"/>
    <property type="evidence" value="ECO:0007669"/>
    <property type="project" value="TreeGrafter"/>
</dbReference>
<reference evidence="6 7" key="1">
    <citation type="submission" date="2018-06" db="EMBL/GenBank/DDBJ databases">
        <authorList>
            <consortium name="Pathogen Informatics"/>
            <person name="Doyle S."/>
        </authorList>
    </citation>
    <scope>NUCLEOTIDE SEQUENCE [LARGE SCALE GENOMIC DNA]</scope>
    <source>
        <strain evidence="6 7">NCTC10786</strain>
    </source>
</reference>
<organism evidence="6 7">
    <name type="scientific">Citrobacter koseri</name>
    <name type="common">Citrobacter diversus</name>
    <dbReference type="NCBI Taxonomy" id="545"/>
    <lineage>
        <taxon>Bacteria</taxon>
        <taxon>Pseudomonadati</taxon>
        <taxon>Pseudomonadota</taxon>
        <taxon>Gammaproteobacteria</taxon>
        <taxon>Enterobacterales</taxon>
        <taxon>Enterobacteriaceae</taxon>
        <taxon>Citrobacter</taxon>
    </lineage>
</organism>
<gene>
    <name evidence="6" type="primary">gloA</name>
    <name evidence="6" type="ORF">NCTC10786_04657</name>
</gene>
<dbReference type="Proteomes" id="UP000251584">
    <property type="component" value="Unassembled WGS sequence"/>
</dbReference>
<dbReference type="InterPro" id="IPR029068">
    <property type="entry name" value="Glyas_Bleomycin-R_OHBP_Dase"/>
</dbReference>
<dbReference type="GO" id="GO:0019243">
    <property type="term" value="P:methylglyoxal catabolic process to D-lactate via S-lactoyl-glutathione"/>
    <property type="evidence" value="ECO:0007669"/>
    <property type="project" value="TreeGrafter"/>
</dbReference>
<dbReference type="GO" id="GO:0004462">
    <property type="term" value="F:lactoylglutathione lyase activity"/>
    <property type="evidence" value="ECO:0007669"/>
    <property type="project" value="TreeGrafter"/>
</dbReference>
<keyword evidence="6" id="KW-0456">Lyase</keyword>
<evidence type="ECO:0000259" key="5">
    <source>
        <dbReference type="PROSITE" id="PS51819"/>
    </source>
</evidence>
<dbReference type="SUPFAM" id="SSF54593">
    <property type="entry name" value="Glyoxalase/Bleomycin resistance protein/Dihydroxybiphenyl dioxygenase"/>
    <property type="match status" value="1"/>
</dbReference>